<name>A0ABQ5NN78_9BACI</name>
<dbReference type="InterPro" id="IPR001250">
    <property type="entry name" value="Man6P_Isoase-1"/>
</dbReference>
<comment type="caution">
    <text evidence="11">The sequence shown here is derived from an EMBL/GenBank/DDBJ whole genome shotgun (WGS) entry which is preliminary data.</text>
</comment>
<feature type="domain" description="Mannose-6-phosphate isomerase cupin" evidence="10">
    <location>
        <begin position="238"/>
        <end position="314"/>
    </location>
</feature>
<dbReference type="EMBL" id="BRZA01000003">
    <property type="protein sequence ID" value="GLC89568.1"/>
    <property type="molecule type" value="Genomic_DNA"/>
</dbReference>
<dbReference type="EC" id="5.3.1.8" evidence="4 8"/>
<dbReference type="SUPFAM" id="SSF51182">
    <property type="entry name" value="RmlC-like cupins"/>
    <property type="match status" value="1"/>
</dbReference>
<proteinExistence type="inferred from homology"/>
<keyword evidence="6 8" id="KW-0862">Zinc</keyword>
<dbReference type="InterPro" id="IPR014628">
    <property type="entry name" value="Man6P_isomerase_Firm_short"/>
</dbReference>
<gene>
    <name evidence="11" type="primary">yvyI</name>
    <name evidence="11" type="ORF">LYSBPC_26950</name>
</gene>
<evidence type="ECO:0000313" key="12">
    <source>
        <dbReference type="Proteomes" id="UP001065593"/>
    </source>
</evidence>
<evidence type="ECO:0000256" key="1">
    <source>
        <dbReference type="ARBA" id="ARBA00000757"/>
    </source>
</evidence>
<dbReference type="Pfam" id="PF20511">
    <property type="entry name" value="PMI_typeI_cat"/>
    <property type="match status" value="1"/>
</dbReference>
<dbReference type="InterPro" id="IPR046457">
    <property type="entry name" value="PMI_typeI_cat"/>
</dbReference>
<organism evidence="11 12">
    <name type="scientific">Lysinibacillus piscis</name>
    <dbReference type="NCBI Taxonomy" id="2518931"/>
    <lineage>
        <taxon>Bacteria</taxon>
        <taxon>Bacillati</taxon>
        <taxon>Bacillota</taxon>
        <taxon>Bacilli</taxon>
        <taxon>Bacillales</taxon>
        <taxon>Bacillaceae</taxon>
        <taxon>Lysinibacillus</taxon>
    </lineage>
</organism>
<dbReference type="InterPro" id="IPR051804">
    <property type="entry name" value="Carb_Metab_Reg_Kinase/Isom"/>
</dbReference>
<comment type="catalytic activity">
    <reaction evidence="1 8">
        <text>D-mannose 6-phosphate = D-fructose 6-phosphate</text>
        <dbReference type="Rhea" id="RHEA:12356"/>
        <dbReference type="ChEBI" id="CHEBI:58735"/>
        <dbReference type="ChEBI" id="CHEBI:61527"/>
        <dbReference type="EC" id="5.3.1.8"/>
    </reaction>
</comment>
<sequence length="315" mass="35549">MNEPIFLKPIFKERIWGGTALRDYFGYDIPSPHTGECWAVSAHPNGPSVVANGPLKGKTLIELWNESRHLFGDIKGDVFPLLTKALDSADDLSVQVHPGNYYAGSRENGELGKNECWYVIDCEEGAEVIYGHYAQTREEFLELIEKDQWDKLLRWVPIKPGDFFNVPNGTIHALCKGALILETQQSSDTTYRLYDYGRTDDQGHTRELHIDKALDVSNVPDQGQVIYPLTEDRGAVLITTYLRNDYFSVHKWAVEGEAFFKRQAPFLIVSVISGDGEIRVSEQVHSFSKGNHFIIPAGIQEFFIEGSCELIVSHL</sequence>
<evidence type="ECO:0000256" key="8">
    <source>
        <dbReference type="PIRNR" id="PIRNR036894"/>
    </source>
</evidence>
<evidence type="ECO:0000259" key="9">
    <source>
        <dbReference type="Pfam" id="PF20511"/>
    </source>
</evidence>
<dbReference type="CDD" id="cd07010">
    <property type="entry name" value="cupin_PMI_type_I_N_bac"/>
    <property type="match status" value="1"/>
</dbReference>
<evidence type="ECO:0000256" key="2">
    <source>
        <dbReference type="ARBA" id="ARBA00001947"/>
    </source>
</evidence>
<evidence type="ECO:0000259" key="10">
    <source>
        <dbReference type="Pfam" id="PF21621"/>
    </source>
</evidence>
<dbReference type="InterPro" id="IPR011051">
    <property type="entry name" value="RmlC_Cupin_sf"/>
</dbReference>
<evidence type="ECO:0000313" key="11">
    <source>
        <dbReference type="EMBL" id="GLC89568.1"/>
    </source>
</evidence>
<dbReference type="RefSeq" id="WP_264989378.1">
    <property type="nucleotide sequence ID" value="NZ_BRZA01000003.1"/>
</dbReference>
<evidence type="ECO:0000256" key="7">
    <source>
        <dbReference type="ARBA" id="ARBA00023235"/>
    </source>
</evidence>
<comment type="cofactor">
    <cofactor evidence="2 8">
        <name>Zn(2+)</name>
        <dbReference type="ChEBI" id="CHEBI:29105"/>
    </cofactor>
</comment>
<evidence type="ECO:0000256" key="6">
    <source>
        <dbReference type="ARBA" id="ARBA00022833"/>
    </source>
</evidence>
<dbReference type="Gene3D" id="2.60.120.10">
    <property type="entry name" value="Jelly Rolls"/>
    <property type="match status" value="2"/>
</dbReference>
<keyword evidence="7 8" id="KW-0413">Isomerase</keyword>
<dbReference type="InterPro" id="IPR049071">
    <property type="entry name" value="MPI_cupin_dom"/>
</dbReference>
<keyword evidence="12" id="KW-1185">Reference proteome</keyword>
<dbReference type="Pfam" id="PF21621">
    <property type="entry name" value="MPI_cupin_dom"/>
    <property type="match status" value="1"/>
</dbReference>
<comment type="similarity">
    <text evidence="3 8">Belongs to the mannose-6-phosphate isomerase type 1 family.</text>
</comment>
<dbReference type="InterPro" id="IPR014710">
    <property type="entry name" value="RmlC-like_jellyroll"/>
</dbReference>
<evidence type="ECO:0000256" key="5">
    <source>
        <dbReference type="ARBA" id="ARBA00022723"/>
    </source>
</evidence>
<protein>
    <recommendedName>
        <fullName evidence="4 8">Mannose-6-phosphate isomerase</fullName>
        <ecNumber evidence="4 8">5.3.1.8</ecNumber>
    </recommendedName>
</protein>
<accession>A0ABQ5NN78</accession>
<dbReference type="PANTHER" id="PTHR42742">
    <property type="entry name" value="TRANSCRIPTIONAL REPRESSOR MPRA"/>
    <property type="match status" value="1"/>
</dbReference>
<evidence type="ECO:0000256" key="3">
    <source>
        <dbReference type="ARBA" id="ARBA00010772"/>
    </source>
</evidence>
<feature type="domain" description="Phosphomannose isomerase type I catalytic" evidence="9">
    <location>
        <begin position="6"/>
        <end position="112"/>
    </location>
</feature>
<keyword evidence="5 8" id="KW-0479">Metal-binding</keyword>
<dbReference type="Proteomes" id="UP001065593">
    <property type="component" value="Unassembled WGS sequence"/>
</dbReference>
<dbReference type="GO" id="GO:0016853">
    <property type="term" value="F:isomerase activity"/>
    <property type="evidence" value="ECO:0007669"/>
    <property type="project" value="UniProtKB-KW"/>
</dbReference>
<reference evidence="11" key="1">
    <citation type="submission" date="2022-08" db="EMBL/GenBank/DDBJ databases">
        <title>Draft genome sequence of Lysinibacillus sp. strain KH24.</title>
        <authorList>
            <person name="Kanbe H."/>
            <person name="Itoh H."/>
        </authorList>
    </citation>
    <scope>NUCLEOTIDE SEQUENCE</scope>
    <source>
        <strain evidence="11">KH24</strain>
    </source>
</reference>
<dbReference type="PANTHER" id="PTHR42742:SF3">
    <property type="entry name" value="FRUCTOKINASE"/>
    <property type="match status" value="1"/>
</dbReference>
<evidence type="ECO:0000256" key="4">
    <source>
        <dbReference type="ARBA" id="ARBA00011956"/>
    </source>
</evidence>
<dbReference type="NCBIfam" id="TIGR00218">
    <property type="entry name" value="manA"/>
    <property type="match status" value="1"/>
</dbReference>
<dbReference type="PIRSF" id="PIRSF036894">
    <property type="entry name" value="PMI_Firm_short"/>
    <property type="match status" value="1"/>
</dbReference>